<comment type="subcellular location">
    <subcellularLocation>
        <location evidence="1 10">Membrane</location>
        <topology evidence="1 10">Multi-pass membrane protein</topology>
    </subcellularLocation>
</comment>
<evidence type="ECO:0000256" key="5">
    <source>
        <dbReference type="ARBA" id="ARBA00022692"/>
    </source>
</evidence>
<keyword evidence="12" id="KW-1185">Reference proteome</keyword>
<feature type="transmembrane region" description="Helical" evidence="10">
    <location>
        <begin position="101"/>
        <end position="118"/>
    </location>
</feature>
<reference evidence="11" key="2">
    <citation type="submission" date="2025-08" db="UniProtKB">
        <authorList>
            <consortium name="Ensembl"/>
        </authorList>
    </citation>
    <scope>IDENTIFICATION</scope>
</reference>
<evidence type="ECO:0000313" key="12">
    <source>
        <dbReference type="Proteomes" id="UP000694520"/>
    </source>
</evidence>
<organism evidence="11 12">
    <name type="scientific">Bos mutus grunniens</name>
    <name type="common">Wild yak</name>
    <name type="synonym">Bos grunniens</name>
    <dbReference type="NCBI Taxonomy" id="30521"/>
    <lineage>
        <taxon>Eukaryota</taxon>
        <taxon>Metazoa</taxon>
        <taxon>Chordata</taxon>
        <taxon>Craniata</taxon>
        <taxon>Vertebrata</taxon>
        <taxon>Euteleostomi</taxon>
        <taxon>Mammalia</taxon>
        <taxon>Eutheria</taxon>
        <taxon>Laurasiatheria</taxon>
        <taxon>Artiodactyla</taxon>
        <taxon>Ruminantia</taxon>
        <taxon>Pecora</taxon>
        <taxon>Bovidae</taxon>
        <taxon>Bovinae</taxon>
        <taxon>Bos</taxon>
    </lineage>
</organism>
<proteinExistence type="inferred from homology"/>
<dbReference type="AlphaFoldDB" id="A0A8B9Y020"/>
<evidence type="ECO:0000256" key="7">
    <source>
        <dbReference type="ARBA" id="ARBA00022989"/>
    </source>
</evidence>
<evidence type="ECO:0000256" key="1">
    <source>
        <dbReference type="ARBA" id="ARBA00004141"/>
    </source>
</evidence>
<feature type="transmembrane region" description="Helical" evidence="10">
    <location>
        <begin position="69"/>
        <end position="89"/>
    </location>
</feature>
<evidence type="ECO:0000256" key="8">
    <source>
        <dbReference type="ARBA" id="ARBA00023136"/>
    </source>
</evidence>
<dbReference type="GeneTree" id="ENSGT00940000162150"/>
<evidence type="ECO:0000256" key="2">
    <source>
        <dbReference type="ARBA" id="ARBA00010482"/>
    </source>
</evidence>
<keyword evidence="6" id="KW-0653">Protein transport</keyword>
<keyword evidence="8 10" id="KW-0472">Membrane</keyword>
<dbReference type="GO" id="GO:0055038">
    <property type="term" value="C:recycling endosome membrane"/>
    <property type="evidence" value="ECO:0007669"/>
    <property type="project" value="TreeGrafter"/>
</dbReference>
<evidence type="ECO:0000256" key="6">
    <source>
        <dbReference type="ARBA" id="ARBA00022927"/>
    </source>
</evidence>
<dbReference type="PANTHER" id="PTHR10687:SF11">
    <property type="entry name" value="SECRETORY CARRIER-ASSOCIATED MEMBRANE PROTEIN 4"/>
    <property type="match status" value="1"/>
</dbReference>
<evidence type="ECO:0000256" key="3">
    <source>
        <dbReference type="ARBA" id="ARBA00022448"/>
    </source>
</evidence>
<keyword evidence="4" id="KW-0597">Phosphoprotein</keyword>
<reference evidence="11" key="1">
    <citation type="submission" date="2019-05" db="EMBL/GenBank/DDBJ databases">
        <authorList>
            <person name="Zhang S."/>
            <person name="Liu J."/>
        </authorList>
    </citation>
    <scope>NUCLEOTIDE SEQUENCE [LARGE SCALE GENOMIC DNA]</scope>
</reference>
<keyword evidence="7 10" id="KW-1133">Transmembrane helix</keyword>
<dbReference type="Proteomes" id="UP000694520">
    <property type="component" value="Chromosome 8"/>
</dbReference>
<dbReference type="GO" id="GO:0032588">
    <property type="term" value="C:trans-Golgi network membrane"/>
    <property type="evidence" value="ECO:0007669"/>
    <property type="project" value="TreeGrafter"/>
</dbReference>
<sequence length="304" mass="33489">MSGKENNFPPLPKFIPLKPCFYQNFSDEIPIEHQVLVKRIYRLWLFYCATLGVNLVACLAWWIAGGSGANFGLALLWLLLFSPCGYVCWFRPAYKAFRSDSSFNFMAFFFIFGAQFILTIIQAVGFSGWGACGWLAAIGFFQTSRGRCGHAAPSYHVLHVGCHDGCHDHEGAQHLPRDRWELPEGADGVEHGHLEEPAIQGGPVQQLLGEQPARVPHRAQLPGQWWPVALGGASSPAAHLPPAHLPLTVHSHHLGFGEAPPQLRGQLRGSRRPEPTFISFLRQVSSAALPGSCLVTAIWQDTPP</sequence>
<evidence type="ECO:0000256" key="4">
    <source>
        <dbReference type="ARBA" id="ARBA00022553"/>
    </source>
</evidence>
<name>A0A8B9Y020_BOSMU</name>
<accession>A0A8B9Y020</accession>
<feature type="transmembrane region" description="Helical" evidence="10">
    <location>
        <begin position="43"/>
        <end position="63"/>
    </location>
</feature>
<comment type="caution">
    <text evidence="10">Lacks conserved residue(s) required for the propagation of feature annotation.</text>
</comment>
<dbReference type="Pfam" id="PF04144">
    <property type="entry name" value="SCAMP"/>
    <property type="match status" value="1"/>
</dbReference>
<keyword evidence="3 10" id="KW-0813">Transport</keyword>
<dbReference type="GO" id="GO:0015031">
    <property type="term" value="P:protein transport"/>
    <property type="evidence" value="ECO:0007669"/>
    <property type="project" value="UniProtKB-KW"/>
</dbReference>
<protein>
    <recommendedName>
        <fullName evidence="10">Secretory carrier-associated membrane protein</fullName>
        <shortName evidence="10">Secretory carrier membrane protein</shortName>
    </recommendedName>
</protein>
<dbReference type="InterPro" id="IPR007273">
    <property type="entry name" value="SCAMP"/>
</dbReference>
<reference evidence="11" key="3">
    <citation type="submission" date="2025-09" db="UniProtKB">
        <authorList>
            <consortium name="Ensembl"/>
        </authorList>
    </citation>
    <scope>IDENTIFICATION</scope>
</reference>
<comment type="function">
    <text evidence="9">Probably involved in membrane protein trafficking.</text>
</comment>
<evidence type="ECO:0000256" key="10">
    <source>
        <dbReference type="RuleBase" id="RU363122"/>
    </source>
</evidence>
<comment type="similarity">
    <text evidence="2 10">Belongs to the SCAMP family.</text>
</comment>
<dbReference type="Ensembl" id="ENSBGRT00000033756.1">
    <property type="protein sequence ID" value="ENSBGRP00000029151.1"/>
    <property type="gene ID" value="ENSBGRG00000018385.1"/>
</dbReference>
<keyword evidence="5 10" id="KW-0812">Transmembrane</keyword>
<evidence type="ECO:0000256" key="9">
    <source>
        <dbReference type="ARBA" id="ARBA00037350"/>
    </source>
</evidence>
<dbReference type="PANTHER" id="PTHR10687">
    <property type="entry name" value="SECRETORY CARRIER-ASSOCIATED MEMBRANE PROTEIN SCAMP"/>
    <property type="match status" value="1"/>
</dbReference>
<evidence type="ECO:0000313" key="11">
    <source>
        <dbReference type="Ensembl" id="ENSBGRP00000029151.1"/>
    </source>
</evidence>